<protein>
    <submittedName>
        <fullName evidence="2">Uncharacterized protein</fullName>
    </submittedName>
</protein>
<accession>A0A7J8CIA8</accession>
<feature type="region of interest" description="Disordered" evidence="1">
    <location>
        <begin position="1"/>
        <end position="71"/>
    </location>
</feature>
<evidence type="ECO:0000313" key="3">
    <source>
        <dbReference type="Proteomes" id="UP000593571"/>
    </source>
</evidence>
<dbReference type="AlphaFoldDB" id="A0A7J8CIA8"/>
<proteinExistence type="predicted"/>
<dbReference type="EMBL" id="JACASE010000014">
    <property type="protein sequence ID" value="KAF6410624.1"/>
    <property type="molecule type" value="Genomic_DNA"/>
</dbReference>
<dbReference type="Proteomes" id="UP000593571">
    <property type="component" value="Unassembled WGS sequence"/>
</dbReference>
<sequence length="183" mass="18880">MWQPRRRRPPACPQASPVPSCYEASPGKGGQGTGPAHSRPLRAEGLGRCAPRGGQPLPDVAGHGPGRLHSCTVRSRLPAPLSRNHLNAPSDASLSGCHHGVTGPLGCHWRCLPGTGRPGCLGASHHSAGLIPHLMSHKGARPPVGMRPGPRGAPVGPQLLVQTGAPGEENMAGGMRLLQSLRS</sequence>
<comment type="caution">
    <text evidence="2">The sequence shown here is derived from an EMBL/GenBank/DDBJ whole genome shotgun (WGS) entry which is preliminary data.</text>
</comment>
<evidence type="ECO:0000313" key="2">
    <source>
        <dbReference type="EMBL" id="KAF6410624.1"/>
    </source>
</evidence>
<keyword evidence="3" id="KW-1185">Reference proteome</keyword>
<organism evidence="2 3">
    <name type="scientific">Rousettus aegyptiacus</name>
    <name type="common">Egyptian fruit bat</name>
    <name type="synonym">Pteropus aegyptiacus</name>
    <dbReference type="NCBI Taxonomy" id="9407"/>
    <lineage>
        <taxon>Eukaryota</taxon>
        <taxon>Metazoa</taxon>
        <taxon>Chordata</taxon>
        <taxon>Craniata</taxon>
        <taxon>Vertebrata</taxon>
        <taxon>Euteleostomi</taxon>
        <taxon>Mammalia</taxon>
        <taxon>Eutheria</taxon>
        <taxon>Laurasiatheria</taxon>
        <taxon>Chiroptera</taxon>
        <taxon>Yinpterochiroptera</taxon>
        <taxon>Pteropodoidea</taxon>
        <taxon>Pteropodidae</taxon>
        <taxon>Rousettinae</taxon>
        <taxon>Rousettus</taxon>
    </lineage>
</organism>
<evidence type="ECO:0000256" key="1">
    <source>
        <dbReference type="SAM" id="MobiDB-lite"/>
    </source>
</evidence>
<reference evidence="2 3" key="1">
    <citation type="journal article" date="2020" name="Nature">
        <title>Six reference-quality genomes reveal evolution of bat adaptations.</title>
        <authorList>
            <person name="Jebb D."/>
            <person name="Huang Z."/>
            <person name="Pippel M."/>
            <person name="Hughes G.M."/>
            <person name="Lavrichenko K."/>
            <person name="Devanna P."/>
            <person name="Winkler S."/>
            <person name="Jermiin L.S."/>
            <person name="Skirmuntt E.C."/>
            <person name="Katzourakis A."/>
            <person name="Burkitt-Gray L."/>
            <person name="Ray D.A."/>
            <person name="Sullivan K.A.M."/>
            <person name="Roscito J.G."/>
            <person name="Kirilenko B.M."/>
            <person name="Davalos L.M."/>
            <person name="Corthals A.P."/>
            <person name="Power M.L."/>
            <person name="Jones G."/>
            <person name="Ransome R.D."/>
            <person name="Dechmann D.K.N."/>
            <person name="Locatelli A.G."/>
            <person name="Puechmaille S.J."/>
            <person name="Fedrigo O."/>
            <person name="Jarvis E.D."/>
            <person name="Hiller M."/>
            <person name="Vernes S.C."/>
            <person name="Myers E.W."/>
            <person name="Teeling E.C."/>
        </authorList>
    </citation>
    <scope>NUCLEOTIDE SEQUENCE [LARGE SCALE GENOMIC DNA]</scope>
    <source>
        <strain evidence="2">MRouAeg1</strain>
        <tissue evidence="2">Muscle</tissue>
    </source>
</reference>
<name>A0A7J8CIA8_ROUAE</name>
<gene>
    <name evidence="2" type="ORF">HJG63_009108</name>
</gene>